<dbReference type="Gene3D" id="3.40.710.10">
    <property type="entry name" value="DD-peptidase/beta-lactamase superfamily"/>
    <property type="match status" value="1"/>
</dbReference>
<comment type="caution">
    <text evidence="2">The sequence shown here is derived from an EMBL/GenBank/DDBJ whole genome shotgun (WGS) entry which is preliminary data.</text>
</comment>
<gene>
    <name evidence="2" type="ORF">LCGC14_0058830</name>
</gene>
<sequence>MSSDLSPPQGWPHPEWEALQDSEVARWSRSGLKAALDYADTIATDAMMVIQSGQVVASYGDLGRRFMCHSIRKSFLSALFGFEVEREPRILAYTLAELGIDDTQALSDIEKQATVFDLLTARSGIYHPAGYETAWMRSIKPPRHSQAPDTRWCYSNWDFNALGTIYTQLSGRGIHAAFESLLARPLGMEDFRFDDKRQDGHLEPNDCSQHPAYPFRMSTRDLARFGLLFINGGRWQSRQLLPAHWVTTSLLPYSHAGSRGSYGYMWWLARDGVAFPGVSVPPATFSAQGAGGHYCLVLPALDLIVVHRVDTEQPNRQVDRFQFGHLLRLLLAAYPTRR</sequence>
<reference evidence="2" key="1">
    <citation type="journal article" date="2015" name="Nature">
        <title>Complex archaea that bridge the gap between prokaryotes and eukaryotes.</title>
        <authorList>
            <person name="Spang A."/>
            <person name="Saw J.H."/>
            <person name="Jorgensen S.L."/>
            <person name="Zaremba-Niedzwiedzka K."/>
            <person name="Martijn J."/>
            <person name="Lind A.E."/>
            <person name="van Eijk R."/>
            <person name="Schleper C."/>
            <person name="Guy L."/>
            <person name="Ettema T.J."/>
        </authorList>
    </citation>
    <scope>NUCLEOTIDE SEQUENCE</scope>
</reference>
<evidence type="ECO:0000259" key="1">
    <source>
        <dbReference type="Pfam" id="PF00144"/>
    </source>
</evidence>
<feature type="domain" description="Beta-lactamase-related" evidence="1">
    <location>
        <begin position="42"/>
        <end position="314"/>
    </location>
</feature>
<dbReference type="SUPFAM" id="SSF56601">
    <property type="entry name" value="beta-lactamase/transpeptidase-like"/>
    <property type="match status" value="1"/>
</dbReference>
<dbReference type="Pfam" id="PF00144">
    <property type="entry name" value="Beta-lactamase"/>
    <property type="match status" value="1"/>
</dbReference>
<dbReference type="InterPro" id="IPR001466">
    <property type="entry name" value="Beta-lactam-related"/>
</dbReference>
<organism evidence="2">
    <name type="scientific">marine sediment metagenome</name>
    <dbReference type="NCBI Taxonomy" id="412755"/>
    <lineage>
        <taxon>unclassified sequences</taxon>
        <taxon>metagenomes</taxon>
        <taxon>ecological metagenomes</taxon>
    </lineage>
</organism>
<dbReference type="AlphaFoldDB" id="A0A0F9VTF4"/>
<protein>
    <recommendedName>
        <fullName evidence="1">Beta-lactamase-related domain-containing protein</fullName>
    </recommendedName>
</protein>
<dbReference type="EMBL" id="LAZR01000013">
    <property type="protein sequence ID" value="KKO07315.1"/>
    <property type="molecule type" value="Genomic_DNA"/>
</dbReference>
<proteinExistence type="predicted"/>
<evidence type="ECO:0000313" key="2">
    <source>
        <dbReference type="EMBL" id="KKO07315.1"/>
    </source>
</evidence>
<dbReference type="PANTHER" id="PTHR43283:SF7">
    <property type="entry name" value="BETA-LACTAMASE-RELATED DOMAIN-CONTAINING PROTEIN"/>
    <property type="match status" value="1"/>
</dbReference>
<dbReference type="InterPro" id="IPR012338">
    <property type="entry name" value="Beta-lactam/transpept-like"/>
</dbReference>
<accession>A0A0F9VTF4</accession>
<name>A0A0F9VTF4_9ZZZZ</name>
<dbReference type="InterPro" id="IPR050789">
    <property type="entry name" value="Diverse_Enzym_Activities"/>
</dbReference>
<dbReference type="PANTHER" id="PTHR43283">
    <property type="entry name" value="BETA-LACTAMASE-RELATED"/>
    <property type="match status" value="1"/>
</dbReference>